<proteinExistence type="predicted"/>
<dbReference type="InterPro" id="IPR001810">
    <property type="entry name" value="F-box_dom"/>
</dbReference>
<name>A0A9P1IX78_9PELO</name>
<reference evidence="2" key="1">
    <citation type="submission" date="2022-11" db="EMBL/GenBank/DDBJ databases">
        <authorList>
            <person name="Kikuchi T."/>
        </authorList>
    </citation>
    <scope>NUCLEOTIDE SEQUENCE</scope>
    <source>
        <strain evidence="2">PS1010</strain>
    </source>
</reference>
<dbReference type="AlphaFoldDB" id="A0A9P1IX78"/>
<evidence type="ECO:0000313" key="3">
    <source>
        <dbReference type="Proteomes" id="UP001152747"/>
    </source>
</evidence>
<evidence type="ECO:0000259" key="1">
    <source>
        <dbReference type="PROSITE" id="PS50181"/>
    </source>
</evidence>
<sequence>MSLTGLTEFVLHEIFLYLEAEDLYSLQKIHPKFYFLIKKYRHWYRKYNAQTLTINKNGENSTRLEIDGYSALDQEGQVVRKHSNRIIHGSIKDILNQISPVWLITDENEELCEMHQKWWKNPKKIHIHHILNYEKYLQHFQNCSTLILKDVPTIQLSTILNHMVTVAHLDLKGNVDCTEEDFDNLIAKTTKLKYLSIDVSNTTRITNQTITKLIKHTKFKPGRAVINFTKIYSTFQQLMDTFNQINIIDLYNFHQQCVLIRFPDNNELVLCYDELVPR</sequence>
<comment type="caution">
    <text evidence="2">The sequence shown here is derived from an EMBL/GenBank/DDBJ whole genome shotgun (WGS) entry which is preliminary data.</text>
</comment>
<dbReference type="PROSITE" id="PS50181">
    <property type="entry name" value="FBOX"/>
    <property type="match status" value="1"/>
</dbReference>
<dbReference type="InterPro" id="IPR032675">
    <property type="entry name" value="LRR_dom_sf"/>
</dbReference>
<protein>
    <recommendedName>
        <fullName evidence="1">F-box domain-containing protein</fullName>
    </recommendedName>
</protein>
<keyword evidence="3" id="KW-1185">Reference proteome</keyword>
<accession>A0A9P1IX78</accession>
<organism evidence="2 3">
    <name type="scientific">Caenorhabditis angaria</name>
    <dbReference type="NCBI Taxonomy" id="860376"/>
    <lineage>
        <taxon>Eukaryota</taxon>
        <taxon>Metazoa</taxon>
        <taxon>Ecdysozoa</taxon>
        <taxon>Nematoda</taxon>
        <taxon>Chromadorea</taxon>
        <taxon>Rhabditida</taxon>
        <taxon>Rhabditina</taxon>
        <taxon>Rhabditomorpha</taxon>
        <taxon>Rhabditoidea</taxon>
        <taxon>Rhabditidae</taxon>
        <taxon>Peloderinae</taxon>
        <taxon>Caenorhabditis</taxon>
    </lineage>
</organism>
<dbReference type="Gene3D" id="3.80.10.10">
    <property type="entry name" value="Ribonuclease Inhibitor"/>
    <property type="match status" value="1"/>
</dbReference>
<dbReference type="Proteomes" id="UP001152747">
    <property type="component" value="Unassembled WGS sequence"/>
</dbReference>
<evidence type="ECO:0000313" key="2">
    <source>
        <dbReference type="EMBL" id="CAI5452386.1"/>
    </source>
</evidence>
<dbReference type="EMBL" id="CANHGI010000005">
    <property type="protein sequence ID" value="CAI5452386.1"/>
    <property type="molecule type" value="Genomic_DNA"/>
</dbReference>
<gene>
    <name evidence="2" type="ORF">CAMP_LOCUS15023</name>
</gene>
<feature type="domain" description="F-box" evidence="1">
    <location>
        <begin position="1"/>
        <end position="46"/>
    </location>
</feature>